<dbReference type="Proteomes" id="UP000199119">
    <property type="component" value="Unassembled WGS sequence"/>
</dbReference>
<dbReference type="PROSITE" id="PS51257">
    <property type="entry name" value="PROKAR_LIPOPROTEIN"/>
    <property type="match status" value="1"/>
</dbReference>
<dbReference type="PIRSF" id="PIRSF016481">
    <property type="entry name" value="Pilus_assembly_PilP"/>
    <property type="match status" value="1"/>
</dbReference>
<evidence type="ECO:0000313" key="2">
    <source>
        <dbReference type="EMBL" id="SFF09788.1"/>
    </source>
</evidence>
<dbReference type="STRING" id="1177982.SAMN04489711_11298"/>
<accession>A0A1I2FYA6</accession>
<dbReference type="EMBL" id="FONX01000012">
    <property type="protein sequence ID" value="SFF09788.1"/>
    <property type="molecule type" value="Genomic_DNA"/>
</dbReference>
<organism evidence="2 3">
    <name type="scientific">Paracidovorax wautersii</name>
    <dbReference type="NCBI Taxonomy" id="1177982"/>
    <lineage>
        <taxon>Bacteria</taxon>
        <taxon>Pseudomonadati</taxon>
        <taxon>Pseudomonadota</taxon>
        <taxon>Betaproteobacteria</taxon>
        <taxon>Burkholderiales</taxon>
        <taxon>Comamonadaceae</taxon>
        <taxon>Paracidovorax</taxon>
    </lineage>
</organism>
<keyword evidence="3" id="KW-1185">Reference proteome</keyword>
<feature type="signal peptide" evidence="1">
    <location>
        <begin position="1"/>
        <end position="18"/>
    </location>
</feature>
<sequence>MTSARCLAAVLLAAGFLAGCGPSGEEELRTWMQELRASTRPRVVPLTEPKQFIPQNYVGESGMDPFNVAKLTQALRRDSAQSSAGSSLVSPEMARRKQPLEAYPLDAMTMVGSLNKAGTPTALLRAEKLLYQVRVGDYIGQNYGKIVKITETGIQIREIVQDVSGDWVERMTTLDLQEGKR</sequence>
<reference evidence="3" key="1">
    <citation type="submission" date="2016-10" db="EMBL/GenBank/DDBJ databases">
        <authorList>
            <person name="Varghese N."/>
            <person name="Submissions S."/>
        </authorList>
    </citation>
    <scope>NUCLEOTIDE SEQUENCE [LARGE SCALE GENOMIC DNA]</scope>
    <source>
        <strain evidence="3">DSM 27981</strain>
    </source>
</reference>
<evidence type="ECO:0000313" key="3">
    <source>
        <dbReference type="Proteomes" id="UP000199119"/>
    </source>
</evidence>
<dbReference type="Pfam" id="PF04351">
    <property type="entry name" value="PilP"/>
    <property type="match status" value="1"/>
</dbReference>
<dbReference type="AlphaFoldDB" id="A0A1I2FYA6"/>
<name>A0A1I2FYA6_9BURK</name>
<gene>
    <name evidence="2" type="ORF">SAMN04489711_11298</name>
</gene>
<feature type="chain" id="PRO_5011767344" evidence="1">
    <location>
        <begin position="19"/>
        <end position="181"/>
    </location>
</feature>
<keyword evidence="1" id="KW-0732">Signal</keyword>
<evidence type="ECO:0000256" key="1">
    <source>
        <dbReference type="SAM" id="SignalP"/>
    </source>
</evidence>
<dbReference type="RefSeq" id="WP_245785264.1">
    <property type="nucleotide sequence ID" value="NZ_FONX01000012.1"/>
</dbReference>
<dbReference type="Gene3D" id="2.30.30.830">
    <property type="match status" value="1"/>
</dbReference>
<protein>
    <submittedName>
        <fullName evidence="2">Type IV pilus assembly protein PilP</fullName>
    </submittedName>
</protein>
<dbReference type="InterPro" id="IPR007446">
    <property type="entry name" value="PilP"/>
</dbReference>
<proteinExistence type="predicted"/>